<organism evidence="1 2">
    <name type="scientific">Chromobacterium aquaticum</name>
    <dbReference type="NCBI Taxonomy" id="467180"/>
    <lineage>
        <taxon>Bacteria</taxon>
        <taxon>Pseudomonadati</taxon>
        <taxon>Pseudomonadota</taxon>
        <taxon>Betaproteobacteria</taxon>
        <taxon>Neisseriales</taxon>
        <taxon>Chromobacteriaceae</taxon>
        <taxon>Chromobacterium</taxon>
    </lineage>
</organism>
<dbReference type="RefSeq" id="WP_231461988.1">
    <property type="nucleotide sequence ID" value="NZ_JAJOHW010000054.1"/>
</dbReference>
<keyword evidence="2" id="KW-1185">Reference proteome</keyword>
<accession>A0ABV8ZXD2</accession>
<protein>
    <submittedName>
        <fullName evidence="1">DUF2861 family protein</fullName>
    </submittedName>
</protein>
<gene>
    <name evidence="1" type="ORF">ACFO0R_22235</name>
</gene>
<sequence>MRRLGVWAWWLAAPVWAGNPLAGVNHALLNGDDPAAWRALAGSWSNLSSQAQRVAWRQALESLSREHCGKDAPLSLPAWLPDLTLELAQRDMPLARNYRVVLSGRGALLDARLQDGAGRDLLRGGLLEREEGQRFRLESADLSQPLAAGVYRLQLNAAGRQWQAELALPEVANLSWLSRSPLAVASLPTARPACARPWLEQSLLRRDDYSFVWWRRRELGQALNWPPRQGELWQSVALVRAEARGQLVLRVVHRQSGPR</sequence>
<reference evidence="2" key="1">
    <citation type="journal article" date="2019" name="Int. J. Syst. Evol. Microbiol.">
        <title>The Global Catalogue of Microorganisms (GCM) 10K type strain sequencing project: providing services to taxonomists for standard genome sequencing and annotation.</title>
        <authorList>
            <consortium name="The Broad Institute Genomics Platform"/>
            <consortium name="The Broad Institute Genome Sequencing Center for Infectious Disease"/>
            <person name="Wu L."/>
            <person name="Ma J."/>
        </authorList>
    </citation>
    <scope>NUCLEOTIDE SEQUENCE [LARGE SCALE GENOMIC DNA]</scope>
    <source>
        <strain evidence="2">CGMCC 4.7608</strain>
    </source>
</reference>
<dbReference type="EMBL" id="JBHSEK010000026">
    <property type="protein sequence ID" value="MFC4492338.1"/>
    <property type="molecule type" value="Genomic_DNA"/>
</dbReference>
<dbReference type="Proteomes" id="UP001595999">
    <property type="component" value="Unassembled WGS sequence"/>
</dbReference>
<name>A0ABV8ZXD2_9NEIS</name>
<evidence type="ECO:0000313" key="1">
    <source>
        <dbReference type="EMBL" id="MFC4492338.1"/>
    </source>
</evidence>
<proteinExistence type="predicted"/>
<dbReference type="InterPro" id="IPR021290">
    <property type="entry name" value="DUF2861"/>
</dbReference>
<evidence type="ECO:0000313" key="2">
    <source>
        <dbReference type="Proteomes" id="UP001595999"/>
    </source>
</evidence>
<comment type="caution">
    <text evidence="1">The sequence shown here is derived from an EMBL/GenBank/DDBJ whole genome shotgun (WGS) entry which is preliminary data.</text>
</comment>
<dbReference type="Pfam" id="PF11060">
    <property type="entry name" value="DUF2861"/>
    <property type="match status" value="1"/>
</dbReference>